<keyword evidence="6" id="KW-1185">Reference proteome</keyword>
<dbReference type="PIRSF" id="PIRSF006232">
    <property type="entry name" value="Pirin"/>
    <property type="match status" value="1"/>
</dbReference>
<evidence type="ECO:0000256" key="1">
    <source>
        <dbReference type="ARBA" id="ARBA00008416"/>
    </source>
</evidence>
<dbReference type="InterPro" id="IPR008778">
    <property type="entry name" value="Pirin_C_dom"/>
</dbReference>
<comment type="caution">
    <text evidence="5">The sequence shown here is derived from an EMBL/GenBank/DDBJ whole genome shotgun (WGS) entry which is preliminary data.</text>
</comment>
<evidence type="ECO:0000313" key="6">
    <source>
        <dbReference type="Proteomes" id="UP001630303"/>
    </source>
</evidence>
<feature type="domain" description="Pirin C-terminal" evidence="4">
    <location>
        <begin position="189"/>
        <end position="308"/>
    </location>
</feature>
<evidence type="ECO:0000259" key="4">
    <source>
        <dbReference type="Pfam" id="PF05726"/>
    </source>
</evidence>
<dbReference type="Gene3D" id="2.60.120.10">
    <property type="entry name" value="Jelly Rolls"/>
    <property type="match status" value="2"/>
</dbReference>
<dbReference type="CDD" id="cd02247">
    <property type="entry name" value="cupin_pirin_C"/>
    <property type="match status" value="1"/>
</dbReference>
<dbReference type="RefSeq" id="WP_408905651.1">
    <property type="nucleotide sequence ID" value="NZ_JAROCE010000003.1"/>
</dbReference>
<comment type="similarity">
    <text evidence="1 2">Belongs to the pirin family.</text>
</comment>
<dbReference type="InterPro" id="IPR014710">
    <property type="entry name" value="RmlC-like_jellyroll"/>
</dbReference>
<gene>
    <name evidence="5" type="ORF">P5G46_10250</name>
</gene>
<accession>A0ABW9GH99</accession>
<dbReference type="Pfam" id="PF02678">
    <property type="entry name" value="Pirin"/>
    <property type="match status" value="1"/>
</dbReference>
<proteinExistence type="inferred from homology"/>
<reference evidence="5 6" key="1">
    <citation type="submission" date="2023-03" db="EMBL/GenBank/DDBJ databases">
        <title>MT1 and MT2 Draft Genomes of Novel Species.</title>
        <authorList>
            <person name="Venkateswaran K."/>
        </authorList>
    </citation>
    <scope>NUCLEOTIDE SEQUENCE [LARGE SCALE GENOMIC DNA]</scope>
    <source>
        <strain evidence="5 6">IF8SW-P5</strain>
    </source>
</reference>
<feature type="domain" description="Pirin N-terminal" evidence="3">
    <location>
        <begin position="39"/>
        <end position="136"/>
    </location>
</feature>
<dbReference type="SUPFAM" id="SSF51182">
    <property type="entry name" value="RmlC-like cupins"/>
    <property type="match status" value="1"/>
</dbReference>
<name>A0ABW9GH99_9MICO</name>
<dbReference type="EMBL" id="JAROCE010000003">
    <property type="protein sequence ID" value="MFM2720884.1"/>
    <property type="molecule type" value="Genomic_DNA"/>
</dbReference>
<evidence type="ECO:0000259" key="3">
    <source>
        <dbReference type="Pfam" id="PF02678"/>
    </source>
</evidence>
<evidence type="ECO:0000256" key="2">
    <source>
        <dbReference type="RuleBase" id="RU003457"/>
    </source>
</evidence>
<protein>
    <submittedName>
        <fullName evidence="5">Pirin family protein</fullName>
    </submittedName>
</protein>
<evidence type="ECO:0000313" key="5">
    <source>
        <dbReference type="EMBL" id="MFM2720884.1"/>
    </source>
</evidence>
<dbReference type="Pfam" id="PF05726">
    <property type="entry name" value="Pirin_C"/>
    <property type="match status" value="1"/>
</dbReference>
<dbReference type="InterPro" id="IPR003829">
    <property type="entry name" value="Pirin_N_dom"/>
</dbReference>
<dbReference type="InterPro" id="IPR012093">
    <property type="entry name" value="Pirin"/>
</dbReference>
<sequence>MTRLDVAPPASEGPVECDGPRALVVEAREVPLGGVRGMEVHRTLPHRALPMVGAWCFLDRFGPQETLMRVEPHPHIGLQTVTWPIVGEVRHRDAVGSDVVVRPGALNLMTSGEGIAHSEYSVGDAPIPLDALQLWVALPESRRHGEPAFERHENLPVVDLGDGADAVVVMGRLGGVASPATVHTPLVGAEIRLPAGIPVRVPLEAGWEYALYGMIGSADVETGTDAVDADAARRAAPSMAAGATASVDASRLLYLGTGRDHVEMVAAEGARVFLLGGEPFEADIVMWWNFVGRSHDEIVAAREAWEAQDPRFGAVVDHGPERIPAPPLPAVRLTPRRRRV</sequence>
<dbReference type="PANTHER" id="PTHR13903:SF8">
    <property type="entry name" value="PIRIN"/>
    <property type="match status" value="1"/>
</dbReference>
<dbReference type="PANTHER" id="PTHR13903">
    <property type="entry name" value="PIRIN-RELATED"/>
    <property type="match status" value="1"/>
</dbReference>
<dbReference type="Proteomes" id="UP001630303">
    <property type="component" value="Unassembled WGS sequence"/>
</dbReference>
<organism evidence="5 6">
    <name type="scientific">Microbacterium mcarthurae</name>
    <dbReference type="NCBI Taxonomy" id="3035918"/>
    <lineage>
        <taxon>Bacteria</taxon>
        <taxon>Bacillati</taxon>
        <taxon>Actinomycetota</taxon>
        <taxon>Actinomycetes</taxon>
        <taxon>Micrococcales</taxon>
        <taxon>Microbacteriaceae</taxon>
        <taxon>Microbacterium</taxon>
    </lineage>
</organism>
<dbReference type="InterPro" id="IPR011051">
    <property type="entry name" value="RmlC_Cupin_sf"/>
</dbReference>